<dbReference type="RefSeq" id="WP_154613796.1">
    <property type="nucleotide sequence ID" value="NZ_CP053660.1"/>
</dbReference>
<dbReference type="EMBL" id="WLCI01000003">
    <property type="protein sequence ID" value="MTB94006.1"/>
    <property type="molecule type" value="Genomic_DNA"/>
</dbReference>
<comment type="caution">
    <text evidence="1">The sequence shown here is derived from an EMBL/GenBank/DDBJ whole genome shotgun (WGS) entry which is preliminary data.</text>
</comment>
<reference evidence="1 2" key="1">
    <citation type="submission" date="2019-10" db="EMBL/GenBank/DDBJ databases">
        <title>Nocardioides novel species isolated from the excrement of Marmot.</title>
        <authorList>
            <person name="Zhang G."/>
        </authorList>
    </citation>
    <scope>NUCLEOTIDE SEQUENCE [LARGE SCALE GENOMIC DNA]</scope>
    <source>
        <strain evidence="2">zg-579</strain>
    </source>
</reference>
<evidence type="ECO:0000313" key="1">
    <source>
        <dbReference type="EMBL" id="MTB94006.1"/>
    </source>
</evidence>
<evidence type="ECO:0000313" key="2">
    <source>
        <dbReference type="Proteomes" id="UP000433406"/>
    </source>
</evidence>
<proteinExistence type="predicted"/>
<dbReference type="AlphaFoldDB" id="A0A6I3J175"/>
<name>A0A6I3J175_9ACTN</name>
<sequence length="153" mass="16961">MESIPDPELFRELERAEAAPYVDYPPTPWWYFPAAGAWFAGTTGIQGLTDDHLPLAIALLVVLLVALGVFCGWYTRYRGVMPSMFSRTPREMRRTFLVYFVGVALVFGIVWWTASAAGWPAASGVMFVLATGGLILHERSYGAAAARIRDRLS</sequence>
<keyword evidence="2" id="KW-1185">Reference proteome</keyword>
<dbReference type="Proteomes" id="UP000433406">
    <property type="component" value="Unassembled WGS sequence"/>
</dbReference>
<accession>A0A6I3J175</accession>
<gene>
    <name evidence="1" type="ORF">GGQ22_02825</name>
</gene>
<protein>
    <submittedName>
        <fullName evidence="1">Uncharacterized protein</fullName>
    </submittedName>
</protein>
<organism evidence="1 2">
    <name type="scientific">Nocardioides marmotae</name>
    <dbReference type="NCBI Taxonomy" id="2663857"/>
    <lineage>
        <taxon>Bacteria</taxon>
        <taxon>Bacillati</taxon>
        <taxon>Actinomycetota</taxon>
        <taxon>Actinomycetes</taxon>
        <taxon>Propionibacteriales</taxon>
        <taxon>Nocardioidaceae</taxon>
        <taxon>Nocardioides</taxon>
    </lineage>
</organism>